<sequence>MISTFFNYIKILQNTITRIRNDQVVGSIPIASSSEIKASEVIGGFFVVYF</sequence>
<protein>
    <submittedName>
        <fullName evidence="1">Uncharacterized protein</fullName>
    </submittedName>
</protein>
<evidence type="ECO:0000313" key="2">
    <source>
        <dbReference type="Proteomes" id="UP000559117"/>
    </source>
</evidence>
<proteinExistence type="predicted"/>
<keyword evidence="2" id="KW-1185">Reference proteome</keyword>
<dbReference type="EMBL" id="JACHFH010000013">
    <property type="protein sequence ID" value="MBB5336113.1"/>
    <property type="molecule type" value="Genomic_DNA"/>
</dbReference>
<dbReference type="Proteomes" id="UP000559117">
    <property type="component" value="Unassembled WGS sequence"/>
</dbReference>
<dbReference type="AlphaFoldDB" id="A0A840UT28"/>
<accession>A0A840UT28</accession>
<organism evidence="1 2">
    <name type="scientific">Pectinatus brassicae</name>
    <dbReference type="NCBI Taxonomy" id="862415"/>
    <lineage>
        <taxon>Bacteria</taxon>
        <taxon>Bacillati</taxon>
        <taxon>Bacillota</taxon>
        <taxon>Negativicutes</taxon>
        <taxon>Selenomonadales</taxon>
        <taxon>Selenomonadaceae</taxon>
        <taxon>Pectinatus</taxon>
    </lineage>
</organism>
<dbReference type="RefSeq" id="WP_183860763.1">
    <property type="nucleotide sequence ID" value="NZ_JACHFH010000013.1"/>
</dbReference>
<name>A0A840UT28_9FIRM</name>
<comment type="caution">
    <text evidence="1">The sequence shown here is derived from an EMBL/GenBank/DDBJ whole genome shotgun (WGS) entry which is preliminary data.</text>
</comment>
<reference evidence="1 2" key="1">
    <citation type="submission" date="2020-08" db="EMBL/GenBank/DDBJ databases">
        <title>Genomic Encyclopedia of Type Strains, Phase IV (KMG-IV): sequencing the most valuable type-strain genomes for metagenomic binning, comparative biology and taxonomic classification.</title>
        <authorList>
            <person name="Goeker M."/>
        </authorList>
    </citation>
    <scope>NUCLEOTIDE SEQUENCE [LARGE SCALE GENOMIC DNA]</scope>
    <source>
        <strain evidence="1 2">DSM 24661</strain>
    </source>
</reference>
<evidence type="ECO:0000313" key="1">
    <source>
        <dbReference type="EMBL" id="MBB5336113.1"/>
    </source>
</evidence>
<gene>
    <name evidence="1" type="ORF">HNR32_001257</name>
</gene>